<feature type="chain" id="PRO_5045567653" evidence="2">
    <location>
        <begin position="21"/>
        <end position="312"/>
    </location>
</feature>
<dbReference type="PROSITE" id="PS51257">
    <property type="entry name" value="PROKAR_LIPOPROTEIN"/>
    <property type="match status" value="1"/>
</dbReference>
<sequence length="312" mass="32831">MRLFKETVAALVIAPALVLAAAGCSADNDAAGSSGTDPAAPEVLDLKLGTDPAVAAKLPDKYKNGIRVAIDVPNPPFEMFDSNQRIIGFDPDLATALGQKLGVRVTVNQVPWESLLPSLQSGQQDIIVTGMNDTVERQANLDFVDYVQGGFSILVAEGNPEGIKTIHDLCGRNVAVQKSTVQGEILRDMAAECQARGSEPVVVSELPAEEDARTAVRAGKAVADVFDSAQAKYVAENAGGGKHFDLIVDPEHPNGYFPVYSGIAVLKSNPQLTAALQAALQSLIDDGSYTKLLDHHGLSAYGLKEATLNAGK</sequence>
<dbReference type="SMART" id="SM00062">
    <property type="entry name" value="PBPb"/>
    <property type="match status" value="1"/>
</dbReference>
<organism evidence="4 5">
    <name type="scientific">Mycolicibacterium frederiksbergense</name>
    <dbReference type="NCBI Taxonomy" id="117567"/>
    <lineage>
        <taxon>Bacteria</taxon>
        <taxon>Bacillati</taxon>
        <taxon>Actinomycetota</taxon>
        <taxon>Actinomycetes</taxon>
        <taxon>Mycobacteriales</taxon>
        <taxon>Mycobacteriaceae</taxon>
        <taxon>Mycolicibacterium</taxon>
    </lineage>
</organism>
<dbReference type="SUPFAM" id="SSF53850">
    <property type="entry name" value="Periplasmic binding protein-like II"/>
    <property type="match status" value="1"/>
</dbReference>
<evidence type="ECO:0000313" key="5">
    <source>
        <dbReference type="Proteomes" id="UP001160130"/>
    </source>
</evidence>
<keyword evidence="5" id="KW-1185">Reference proteome</keyword>
<proteinExistence type="predicted"/>
<feature type="signal peptide" evidence="2">
    <location>
        <begin position="1"/>
        <end position="20"/>
    </location>
</feature>
<dbReference type="CDD" id="cd01004">
    <property type="entry name" value="PBP2_MidA_like"/>
    <property type="match status" value="1"/>
</dbReference>
<evidence type="ECO:0000256" key="1">
    <source>
        <dbReference type="ARBA" id="ARBA00022729"/>
    </source>
</evidence>
<evidence type="ECO:0000259" key="3">
    <source>
        <dbReference type="SMART" id="SM00062"/>
    </source>
</evidence>
<gene>
    <name evidence="4" type="ORF">M2272_004425</name>
</gene>
<comment type="caution">
    <text evidence="4">The sequence shown here is derived from an EMBL/GenBank/DDBJ whole genome shotgun (WGS) entry which is preliminary data.</text>
</comment>
<feature type="domain" description="Solute-binding protein family 3/N-terminal" evidence="3">
    <location>
        <begin position="65"/>
        <end position="300"/>
    </location>
</feature>
<dbReference type="RefSeq" id="WP_280834371.1">
    <property type="nucleotide sequence ID" value="NZ_JARXVE010000008.1"/>
</dbReference>
<reference evidence="4 5" key="1">
    <citation type="submission" date="2023-04" db="EMBL/GenBank/DDBJ databases">
        <title>Forest soil microbial communities from Buena Vista Peninsula, Colon Province, Panama.</title>
        <authorList>
            <person name="Bouskill N."/>
        </authorList>
    </citation>
    <scope>NUCLEOTIDE SEQUENCE [LARGE SCALE GENOMIC DNA]</scope>
    <source>
        <strain evidence="4 5">AC80</strain>
    </source>
</reference>
<dbReference type="Proteomes" id="UP001160130">
    <property type="component" value="Unassembled WGS sequence"/>
</dbReference>
<evidence type="ECO:0000313" key="4">
    <source>
        <dbReference type="EMBL" id="MDH6197769.1"/>
    </source>
</evidence>
<dbReference type="PANTHER" id="PTHR35936:SF17">
    <property type="entry name" value="ARGININE-BINDING EXTRACELLULAR PROTEIN ARTP"/>
    <property type="match status" value="1"/>
</dbReference>
<dbReference type="EMBL" id="JARXVE010000008">
    <property type="protein sequence ID" value="MDH6197769.1"/>
    <property type="molecule type" value="Genomic_DNA"/>
</dbReference>
<dbReference type="InterPro" id="IPR001638">
    <property type="entry name" value="Solute-binding_3/MltF_N"/>
</dbReference>
<keyword evidence="1 2" id="KW-0732">Signal</keyword>
<name>A0ABT6L4B9_9MYCO</name>
<dbReference type="Pfam" id="PF00497">
    <property type="entry name" value="SBP_bac_3"/>
    <property type="match status" value="1"/>
</dbReference>
<dbReference type="Gene3D" id="3.40.190.10">
    <property type="entry name" value="Periplasmic binding protein-like II"/>
    <property type="match status" value="2"/>
</dbReference>
<accession>A0ABT6L4B9</accession>
<protein>
    <submittedName>
        <fullName evidence="4">ABC-type amino acid transport substrate-binding protein</fullName>
    </submittedName>
</protein>
<dbReference type="PANTHER" id="PTHR35936">
    <property type="entry name" value="MEMBRANE-BOUND LYTIC MUREIN TRANSGLYCOSYLASE F"/>
    <property type="match status" value="1"/>
</dbReference>
<evidence type="ECO:0000256" key="2">
    <source>
        <dbReference type="SAM" id="SignalP"/>
    </source>
</evidence>